<sequence length="119" mass="13200">MGDNLFEGLPPPSHQQQQNQQLEESGALKTAAIEPSPAPAPPNPVLKSALKRPKPQETNPRVQDGNFLHSFVDYLLPTLILARGFLFSKIFVGFCFVGVFLFLVCSERESFNCEAREVV</sequence>
<keyword evidence="2" id="KW-0472">Membrane</keyword>
<feature type="transmembrane region" description="Helical" evidence="2">
    <location>
        <begin position="80"/>
        <end position="104"/>
    </location>
</feature>
<keyword evidence="2" id="KW-1133">Transmembrane helix</keyword>
<proteinExistence type="predicted"/>
<accession>A0A2P2K9E5</accession>
<evidence type="ECO:0000313" key="3">
    <source>
        <dbReference type="EMBL" id="MBX02312.1"/>
    </source>
</evidence>
<keyword evidence="2" id="KW-0812">Transmembrane</keyword>
<protein>
    <submittedName>
        <fullName evidence="3">Uncharacterized protein</fullName>
    </submittedName>
</protein>
<organism evidence="3">
    <name type="scientific">Rhizophora mucronata</name>
    <name type="common">Asiatic mangrove</name>
    <dbReference type="NCBI Taxonomy" id="61149"/>
    <lineage>
        <taxon>Eukaryota</taxon>
        <taxon>Viridiplantae</taxon>
        <taxon>Streptophyta</taxon>
        <taxon>Embryophyta</taxon>
        <taxon>Tracheophyta</taxon>
        <taxon>Spermatophyta</taxon>
        <taxon>Magnoliopsida</taxon>
        <taxon>eudicotyledons</taxon>
        <taxon>Gunneridae</taxon>
        <taxon>Pentapetalae</taxon>
        <taxon>rosids</taxon>
        <taxon>fabids</taxon>
        <taxon>Malpighiales</taxon>
        <taxon>Rhizophoraceae</taxon>
        <taxon>Rhizophora</taxon>
    </lineage>
</organism>
<evidence type="ECO:0000256" key="1">
    <source>
        <dbReference type="SAM" id="MobiDB-lite"/>
    </source>
</evidence>
<feature type="region of interest" description="Disordered" evidence="1">
    <location>
        <begin position="1"/>
        <end position="64"/>
    </location>
</feature>
<dbReference type="AlphaFoldDB" id="A0A2P2K9E5"/>
<dbReference type="EMBL" id="GGEC01021828">
    <property type="protein sequence ID" value="MBX02312.1"/>
    <property type="molecule type" value="Transcribed_RNA"/>
</dbReference>
<reference evidence="3" key="1">
    <citation type="submission" date="2018-02" db="EMBL/GenBank/DDBJ databases">
        <title>Rhizophora mucronata_Transcriptome.</title>
        <authorList>
            <person name="Meera S.P."/>
            <person name="Sreeshan A."/>
            <person name="Augustine A."/>
        </authorList>
    </citation>
    <scope>NUCLEOTIDE SEQUENCE</scope>
    <source>
        <tissue evidence="3">Leaf</tissue>
    </source>
</reference>
<evidence type="ECO:0000256" key="2">
    <source>
        <dbReference type="SAM" id="Phobius"/>
    </source>
</evidence>
<name>A0A2P2K9E5_RHIMU</name>